<keyword evidence="2" id="KW-1185">Reference proteome</keyword>
<name>A0AA36D4E0_9BILA</name>
<proteinExistence type="predicted"/>
<sequence>MISMINYPSDSPKEFYGGANGEGRFYFPNRYLRVSKKEKRIVTVSQADEPHQLIPEQIELRRQASDTMWTGLLHKKIIEKLQEGQDIMAHP</sequence>
<accession>A0AA36D4E0</accession>
<evidence type="ECO:0000313" key="2">
    <source>
        <dbReference type="Proteomes" id="UP001177023"/>
    </source>
</evidence>
<protein>
    <submittedName>
        <fullName evidence="1">Uncharacterized protein</fullName>
    </submittedName>
</protein>
<dbReference type="AlphaFoldDB" id="A0AA36D4E0"/>
<feature type="non-terminal residue" evidence="1">
    <location>
        <position position="1"/>
    </location>
</feature>
<evidence type="ECO:0000313" key="1">
    <source>
        <dbReference type="EMBL" id="CAJ0579612.1"/>
    </source>
</evidence>
<dbReference type="EMBL" id="CATQJA010002657">
    <property type="protein sequence ID" value="CAJ0579612.1"/>
    <property type="molecule type" value="Genomic_DNA"/>
</dbReference>
<comment type="caution">
    <text evidence="1">The sequence shown here is derived from an EMBL/GenBank/DDBJ whole genome shotgun (WGS) entry which is preliminary data.</text>
</comment>
<organism evidence="1 2">
    <name type="scientific">Mesorhabditis spiculigera</name>
    <dbReference type="NCBI Taxonomy" id="96644"/>
    <lineage>
        <taxon>Eukaryota</taxon>
        <taxon>Metazoa</taxon>
        <taxon>Ecdysozoa</taxon>
        <taxon>Nematoda</taxon>
        <taxon>Chromadorea</taxon>
        <taxon>Rhabditida</taxon>
        <taxon>Rhabditina</taxon>
        <taxon>Rhabditomorpha</taxon>
        <taxon>Rhabditoidea</taxon>
        <taxon>Rhabditidae</taxon>
        <taxon>Mesorhabditinae</taxon>
        <taxon>Mesorhabditis</taxon>
    </lineage>
</organism>
<dbReference type="Proteomes" id="UP001177023">
    <property type="component" value="Unassembled WGS sequence"/>
</dbReference>
<gene>
    <name evidence="1" type="ORF">MSPICULIGERA_LOCUS17824</name>
</gene>
<reference evidence="1" key="1">
    <citation type="submission" date="2023-06" db="EMBL/GenBank/DDBJ databases">
        <authorList>
            <person name="Delattre M."/>
        </authorList>
    </citation>
    <scope>NUCLEOTIDE SEQUENCE</scope>
    <source>
        <strain evidence="1">AF72</strain>
    </source>
</reference>